<accession>A0A8H8QUU3</accession>
<dbReference type="OrthoDB" id="3470112at2759"/>
<organism evidence="1 2">
    <name type="scientific">Lachnellula hyalina</name>
    <dbReference type="NCBI Taxonomy" id="1316788"/>
    <lineage>
        <taxon>Eukaryota</taxon>
        <taxon>Fungi</taxon>
        <taxon>Dikarya</taxon>
        <taxon>Ascomycota</taxon>
        <taxon>Pezizomycotina</taxon>
        <taxon>Leotiomycetes</taxon>
        <taxon>Helotiales</taxon>
        <taxon>Lachnaceae</taxon>
        <taxon>Lachnellula</taxon>
    </lineage>
</organism>
<gene>
    <name evidence="1" type="ORF">LHYA1_G008108</name>
</gene>
<evidence type="ECO:0000313" key="1">
    <source>
        <dbReference type="EMBL" id="TVY23103.1"/>
    </source>
</evidence>
<proteinExistence type="predicted"/>
<dbReference type="AlphaFoldDB" id="A0A8H8QUU3"/>
<sequence length="209" mass="23605">MSSTAPIFCCTAAVPVNTSIDNKLYYELNRELHDAIFRSFLDFAIRRQRAGDLLHLIGNGAGACRKTTSPTAPPIPMLIPPFTLEALKDNPLTPQTPYCIHLTSRHDFGPVYSHRYFACPELLEDDWSEISLVQWFAEGEPFKMKAEKWDIKCVGDSTFFRLSLRPNLGMRNREQVFLGMNVAELEGSMNGTWEGLACQVPACSVEQWE</sequence>
<comment type="caution">
    <text evidence="1">The sequence shown here is derived from an EMBL/GenBank/DDBJ whole genome shotgun (WGS) entry which is preliminary data.</text>
</comment>
<dbReference type="RefSeq" id="XP_031001891.1">
    <property type="nucleotide sequence ID" value="XM_031153029.1"/>
</dbReference>
<dbReference type="EMBL" id="QGMH01000203">
    <property type="protein sequence ID" value="TVY23103.1"/>
    <property type="molecule type" value="Genomic_DNA"/>
</dbReference>
<keyword evidence="2" id="KW-1185">Reference proteome</keyword>
<evidence type="ECO:0000313" key="2">
    <source>
        <dbReference type="Proteomes" id="UP000431533"/>
    </source>
</evidence>
<protein>
    <submittedName>
        <fullName evidence="1">Uncharacterized protein</fullName>
    </submittedName>
</protein>
<dbReference type="GeneID" id="41988306"/>
<reference evidence="1 2" key="1">
    <citation type="submission" date="2018-05" db="EMBL/GenBank/DDBJ databases">
        <title>Genome sequencing and assembly of the regulated plant pathogen Lachnellula willkommii and related sister species for the development of diagnostic species identification markers.</title>
        <authorList>
            <person name="Giroux E."/>
            <person name="Bilodeau G."/>
        </authorList>
    </citation>
    <scope>NUCLEOTIDE SEQUENCE [LARGE SCALE GENOMIC DNA]</scope>
    <source>
        <strain evidence="1 2">CBS 185.66</strain>
    </source>
</reference>
<name>A0A8H8QUU3_9HELO</name>
<dbReference type="Proteomes" id="UP000431533">
    <property type="component" value="Unassembled WGS sequence"/>
</dbReference>